<dbReference type="PANTHER" id="PTHR43025">
    <property type="entry name" value="MONOGALACTOSYLDIACYLGLYCEROL SYNTHASE"/>
    <property type="match status" value="1"/>
</dbReference>
<evidence type="ECO:0000256" key="4">
    <source>
        <dbReference type="ARBA" id="ARBA00022679"/>
    </source>
</evidence>
<evidence type="ECO:0000256" key="3">
    <source>
        <dbReference type="ARBA" id="ARBA00022676"/>
    </source>
</evidence>
<comment type="subcellular location">
    <subcellularLocation>
        <location evidence="1">Membrane</location>
    </subcellularLocation>
</comment>
<dbReference type="Proteomes" id="UP000244338">
    <property type="component" value="Unassembled WGS sequence"/>
</dbReference>
<evidence type="ECO:0000259" key="6">
    <source>
        <dbReference type="Pfam" id="PF06925"/>
    </source>
</evidence>
<evidence type="ECO:0000256" key="2">
    <source>
        <dbReference type="ARBA" id="ARBA00006962"/>
    </source>
</evidence>
<keyword evidence="4" id="KW-0808">Transferase</keyword>
<dbReference type="InterPro" id="IPR050519">
    <property type="entry name" value="Glycosyltransf_28_UgtP"/>
</dbReference>
<feature type="domain" description="Diacylglycerol glucosyltransferase N-terminal" evidence="6">
    <location>
        <begin position="17"/>
        <end position="186"/>
    </location>
</feature>
<evidence type="ECO:0000313" key="7">
    <source>
        <dbReference type="EMBL" id="PTQ56779.1"/>
    </source>
</evidence>
<feature type="domain" description="Glycosyl transferase family 28 C-terminal" evidence="5">
    <location>
        <begin position="238"/>
        <end position="342"/>
    </location>
</feature>
<protein>
    <submittedName>
        <fullName evidence="7">Diglucosyldiacylglycerol synthase (LTA membrane anchor synthesis)</fullName>
    </submittedName>
</protein>
<accession>A0A2R6Y261</accession>
<dbReference type="AlphaFoldDB" id="A0A2R6Y261"/>
<dbReference type="EMBL" id="PEBX01000019">
    <property type="protein sequence ID" value="PTQ56779.1"/>
    <property type="molecule type" value="Genomic_DNA"/>
</dbReference>
<comment type="similarity">
    <text evidence="2">Belongs to the glycosyltransferase 28 family.</text>
</comment>
<reference evidence="8" key="1">
    <citation type="journal article" date="2018" name="Sci. Rep.">
        <title>Lignite coal burning seam in the remote Altai Mountains harbors a hydrogen-driven thermophilic microbial community.</title>
        <authorList>
            <person name="Kadnikov V.V."/>
            <person name="Mardanov A.V."/>
            <person name="Ivasenko D.A."/>
            <person name="Antsiferov D.V."/>
            <person name="Beletsky A.V."/>
            <person name="Karnachuk O.V."/>
            <person name="Ravin N.V."/>
        </authorList>
    </citation>
    <scope>NUCLEOTIDE SEQUENCE [LARGE SCALE GENOMIC DNA]</scope>
</reference>
<dbReference type="SUPFAM" id="SSF53756">
    <property type="entry name" value="UDP-Glycosyltransferase/glycogen phosphorylase"/>
    <property type="match status" value="1"/>
</dbReference>
<organism evidence="7 8">
    <name type="scientific">Candidatus Carbonibacillus altaicus</name>
    <dbReference type="NCBI Taxonomy" id="2163959"/>
    <lineage>
        <taxon>Bacteria</taxon>
        <taxon>Bacillati</taxon>
        <taxon>Bacillota</taxon>
        <taxon>Bacilli</taxon>
        <taxon>Bacillales</taxon>
        <taxon>Candidatus Carbonibacillus</taxon>
    </lineage>
</organism>
<proteinExistence type="inferred from homology"/>
<dbReference type="InterPro" id="IPR007235">
    <property type="entry name" value="Glyco_trans_28_C"/>
</dbReference>
<dbReference type="InterPro" id="IPR009695">
    <property type="entry name" value="Diacylglyc_glucosyltr_N"/>
</dbReference>
<gene>
    <name evidence="7" type="ORF">BSOLF_2667</name>
</gene>
<keyword evidence="3" id="KW-0328">Glycosyltransferase</keyword>
<dbReference type="Pfam" id="PF06925">
    <property type="entry name" value="MGDG_synth"/>
    <property type="match status" value="1"/>
</dbReference>
<dbReference type="GO" id="GO:0009247">
    <property type="term" value="P:glycolipid biosynthetic process"/>
    <property type="evidence" value="ECO:0007669"/>
    <property type="project" value="InterPro"/>
</dbReference>
<dbReference type="Gene3D" id="3.40.50.2000">
    <property type="entry name" value="Glycogen Phosphorylase B"/>
    <property type="match status" value="1"/>
</dbReference>
<dbReference type="Pfam" id="PF04101">
    <property type="entry name" value="Glyco_tran_28_C"/>
    <property type="match status" value="1"/>
</dbReference>
<sequence>MAIRRVLILSASFGEGHRQASRAIKEELLQAYPDATAEIVDYIQSISPTWNKFAQFFYIQGIKRAPLLYGFFYKQFNRIPSDSTLSRSMSKISLIIGGNLFLEYLNTFKPDVVIHTFPSSASAHDTLLREGKTRVPSITVITDYAAHRQWIHSETSLYFVGAPKVADELIQEGVPQEKIRVTGIPVRQNFKQSYNREALLKKHGLDAERPTVLLLAGAFGVSERIRELMAFLLDYPLPLQVLIVTGRNRRLYEVMREQVESHQAAGFEGSFHRVKVYGFVDYIAELMAVSDLVFTKSGGLTTSEAVAMGVPMILFKPIPGQEKANADFLSDAGVAFVTQTMEEMVRLFDRWMHDAHLRQQTRANFVRLRRSMYQTTITKELEQFLKSTRLKTLDRS</sequence>
<evidence type="ECO:0000256" key="1">
    <source>
        <dbReference type="ARBA" id="ARBA00004370"/>
    </source>
</evidence>
<comment type="caution">
    <text evidence="7">The sequence shown here is derived from an EMBL/GenBank/DDBJ whole genome shotgun (WGS) entry which is preliminary data.</text>
</comment>
<name>A0A2R6Y261_9BACL</name>
<dbReference type="PANTHER" id="PTHR43025:SF3">
    <property type="entry name" value="MONOGALACTOSYLDIACYLGLYCEROL SYNTHASE 1, CHLOROPLASTIC"/>
    <property type="match status" value="1"/>
</dbReference>
<evidence type="ECO:0000259" key="5">
    <source>
        <dbReference type="Pfam" id="PF04101"/>
    </source>
</evidence>
<evidence type="ECO:0000313" key="8">
    <source>
        <dbReference type="Proteomes" id="UP000244338"/>
    </source>
</evidence>
<dbReference type="GO" id="GO:0016758">
    <property type="term" value="F:hexosyltransferase activity"/>
    <property type="evidence" value="ECO:0007669"/>
    <property type="project" value="InterPro"/>
</dbReference>
<dbReference type="GO" id="GO:0016020">
    <property type="term" value="C:membrane"/>
    <property type="evidence" value="ECO:0007669"/>
    <property type="project" value="UniProtKB-SubCell"/>
</dbReference>